<gene>
    <name evidence="12" type="primary">Iqcd</name>
    <name evidence="12" type="ORF">GEOCAL_R03854</name>
</gene>
<keyword evidence="6" id="KW-0282">Flagellum</keyword>
<feature type="non-terminal residue" evidence="12">
    <location>
        <position position="1"/>
    </location>
</feature>
<dbReference type="PANTHER" id="PTHR31598">
    <property type="entry name" value="IQ DOMAIN-CONTAINING PROTEIN D"/>
    <property type="match status" value="1"/>
</dbReference>
<dbReference type="EMBL" id="VWPV01014245">
    <property type="protein sequence ID" value="NWH60743.1"/>
    <property type="molecule type" value="Genomic_DNA"/>
</dbReference>
<comment type="subcellular location">
    <subcellularLocation>
        <location evidence="2">Cytoplasm</location>
        <location evidence="2">Cytoskeleton</location>
        <location evidence="2">Flagellum axoneme</location>
    </subcellularLocation>
</comment>
<organism evidence="12 13">
    <name type="scientific">Geococcyx californianus</name>
    <name type="common">Greater roadrunner</name>
    <name type="synonym">Saurothera californiana</name>
    <dbReference type="NCBI Taxonomy" id="8947"/>
    <lineage>
        <taxon>Eukaryota</taxon>
        <taxon>Metazoa</taxon>
        <taxon>Chordata</taxon>
        <taxon>Craniata</taxon>
        <taxon>Vertebrata</taxon>
        <taxon>Euteleostomi</taxon>
        <taxon>Archelosauria</taxon>
        <taxon>Archosauria</taxon>
        <taxon>Dinosauria</taxon>
        <taxon>Saurischia</taxon>
        <taxon>Theropoda</taxon>
        <taxon>Coelurosauria</taxon>
        <taxon>Aves</taxon>
        <taxon>Neognathae</taxon>
        <taxon>Neoaves</taxon>
        <taxon>Otidimorphae</taxon>
        <taxon>Cuculiformes</taxon>
        <taxon>Neomorphidae</taxon>
        <taxon>Geococcyx</taxon>
    </lineage>
</organism>
<feature type="compositionally biased region" description="Basic and acidic residues" evidence="11">
    <location>
        <begin position="390"/>
        <end position="411"/>
    </location>
</feature>
<dbReference type="Proteomes" id="UP000531151">
    <property type="component" value="Unassembled WGS sequence"/>
</dbReference>
<protein>
    <recommendedName>
        <fullName evidence="4">Dynein regulatory complex protein 10</fullName>
    </recommendedName>
</protein>
<keyword evidence="5" id="KW-0963">Cytoplasm</keyword>
<feature type="region of interest" description="Disordered" evidence="11">
    <location>
        <begin position="386"/>
        <end position="411"/>
    </location>
</feature>
<evidence type="ECO:0000256" key="6">
    <source>
        <dbReference type="ARBA" id="ARBA00022846"/>
    </source>
</evidence>
<accession>A0A7K4J609</accession>
<evidence type="ECO:0000313" key="13">
    <source>
        <dbReference type="Proteomes" id="UP000531151"/>
    </source>
</evidence>
<evidence type="ECO:0000256" key="10">
    <source>
        <dbReference type="SAM" id="Coils"/>
    </source>
</evidence>
<comment type="function">
    <text evidence="1">Component of the nexin-dynein regulatory complex (N-DRC), a key regulator of ciliary/flagellar motility which maintains the alignment and integrity of the distal axoneme and regulates microtubule sliding in motile axonemes.</text>
</comment>
<proteinExistence type="inferred from homology"/>
<evidence type="ECO:0000256" key="1">
    <source>
        <dbReference type="ARBA" id="ARBA00003029"/>
    </source>
</evidence>
<dbReference type="PROSITE" id="PS50096">
    <property type="entry name" value="IQ"/>
    <property type="match status" value="1"/>
</dbReference>
<evidence type="ECO:0000256" key="9">
    <source>
        <dbReference type="ARBA" id="ARBA00023273"/>
    </source>
</evidence>
<evidence type="ECO:0000256" key="4">
    <source>
        <dbReference type="ARBA" id="ARBA00021752"/>
    </source>
</evidence>
<comment type="caution">
    <text evidence="12">The sequence shown here is derived from an EMBL/GenBank/DDBJ whole genome shotgun (WGS) entry which is preliminary data.</text>
</comment>
<name>A0A7K4J609_GEOCA</name>
<evidence type="ECO:0000256" key="5">
    <source>
        <dbReference type="ARBA" id="ARBA00022490"/>
    </source>
</evidence>
<evidence type="ECO:0000256" key="2">
    <source>
        <dbReference type="ARBA" id="ARBA00004611"/>
    </source>
</evidence>
<dbReference type="InterPro" id="IPR042815">
    <property type="entry name" value="DRC10"/>
</dbReference>
<keyword evidence="7" id="KW-0969">Cilium</keyword>
<evidence type="ECO:0000256" key="11">
    <source>
        <dbReference type="SAM" id="MobiDB-lite"/>
    </source>
</evidence>
<keyword evidence="8" id="KW-0206">Cytoskeleton</keyword>
<dbReference type="CDD" id="cd23767">
    <property type="entry name" value="IQCD"/>
    <property type="match status" value="1"/>
</dbReference>
<keyword evidence="13" id="KW-1185">Reference proteome</keyword>
<feature type="non-terminal residue" evidence="12">
    <location>
        <position position="411"/>
    </location>
</feature>
<evidence type="ECO:0000256" key="3">
    <source>
        <dbReference type="ARBA" id="ARBA00009071"/>
    </source>
</evidence>
<feature type="coiled-coil region" evidence="10">
    <location>
        <begin position="190"/>
        <end position="275"/>
    </location>
</feature>
<evidence type="ECO:0000256" key="8">
    <source>
        <dbReference type="ARBA" id="ARBA00023212"/>
    </source>
</evidence>
<reference evidence="12 13" key="1">
    <citation type="submission" date="2019-09" db="EMBL/GenBank/DDBJ databases">
        <title>Bird 10,000 Genomes (B10K) Project - Family phase.</title>
        <authorList>
            <person name="Zhang G."/>
        </authorList>
    </citation>
    <scope>NUCLEOTIDE SEQUENCE [LARGE SCALE GENOMIC DNA]</scope>
    <source>
        <strain evidence="12">B10K-CU-031-07</strain>
        <tissue evidence="12">Muscle</tissue>
    </source>
</reference>
<dbReference type="OrthoDB" id="536093at2759"/>
<comment type="similarity">
    <text evidence="3">Belongs to the DRC10 family.</text>
</comment>
<sequence length="411" mass="46669">KGIAAPETEVATLNAMKMLEPSQLKSERVQAERIITILDGVIDKLEMRTLVPHITASLDTFAVVLGPEITNILTEHQKLSDEIKNLLSGLEEGDAVRGEAQRGCLCLVEHRLKASVRNILTLLLDNPQLCQALKYRARVRGAPAEEFIKAFREIRNFMVQRLLTSSEEEEEKSQFMDSISFRVKKNSEAITALEAELAAAIRTQEEEIQKKDNMIKDLQTSMQVLTKEYEAVIQQIKEEGEKQQEEEPQASQARCAVLEQDIKGLRAQLKALVLEDRASELALRKSNCRLETEVVNWMQEYDTDMGENQAEFEEVDAAYTEEKAQLSLLMEKHALLLQEYSSIEEARRISQEKKEKALKELAIRNLAASRIQAFWRDYLVRSHLKSKMKGKGEGKNENKVKGKGKGKNESK</sequence>
<evidence type="ECO:0000256" key="7">
    <source>
        <dbReference type="ARBA" id="ARBA00023069"/>
    </source>
</evidence>
<dbReference type="PANTHER" id="PTHR31598:SF1">
    <property type="entry name" value="DYNEIN REGULATORY COMPLEX PROTEIN 10"/>
    <property type="match status" value="1"/>
</dbReference>
<dbReference type="AlphaFoldDB" id="A0A7K4J609"/>
<evidence type="ECO:0000313" key="12">
    <source>
        <dbReference type="EMBL" id="NWH60743.1"/>
    </source>
</evidence>
<keyword evidence="10" id="KW-0175">Coiled coil</keyword>
<keyword evidence="9" id="KW-0966">Cell projection</keyword>